<evidence type="ECO:0000256" key="1">
    <source>
        <dbReference type="ARBA" id="ARBA00006987"/>
    </source>
</evidence>
<keyword evidence="4" id="KW-1185">Reference proteome</keyword>
<protein>
    <submittedName>
        <fullName evidence="3">Tripartite tricarboxylate transporter substrate binding protein</fullName>
    </submittedName>
</protein>
<sequence>MNLSNTSRNSTRAASAALFATVVLSSVLSSAQTLQPLADFPKQSITIVSPFPPGGGNDKISRLLAAELATIVGQAVVVENRGGAGGNLGTTSAAKAKPDGYTILTSQTSIIGVNPALYPNAGFVPQKDFEPLSQLTSAPVVFVVRADSPYKSMKDYIADARARPDVVNFATPGNGTLSHLTTARLATQENIKLTHIPYKGAGPATTDLLGGQIAMLVTSPSSVEGLVSSGKLRVLAATNDNLLGVFKGTPTLESLGIKNMNVADWYGVFVPKGTPADRIAYLEQAVRKAMSTADMKTKVNQSGSEVVGNARTDFIQTVNKEIADWGAVVKASGVKVD</sequence>
<organism evidence="3 4">
    <name type="scientific">Zwartia hollandica</name>
    <dbReference type="NCBI Taxonomy" id="324606"/>
    <lineage>
        <taxon>Bacteria</taxon>
        <taxon>Pseudomonadati</taxon>
        <taxon>Pseudomonadota</taxon>
        <taxon>Betaproteobacteria</taxon>
        <taxon>Burkholderiales</taxon>
        <taxon>Alcaligenaceae</taxon>
        <taxon>Zwartia</taxon>
    </lineage>
</organism>
<evidence type="ECO:0000313" key="3">
    <source>
        <dbReference type="EMBL" id="MBZ1349306.1"/>
    </source>
</evidence>
<dbReference type="Pfam" id="PF03401">
    <property type="entry name" value="TctC"/>
    <property type="match status" value="1"/>
</dbReference>
<comment type="similarity">
    <text evidence="1">Belongs to the UPF0065 (bug) family.</text>
</comment>
<keyword evidence="2" id="KW-0732">Signal</keyword>
<dbReference type="AlphaFoldDB" id="A0A953N9R1"/>
<dbReference type="PANTHER" id="PTHR42928">
    <property type="entry name" value="TRICARBOXYLATE-BINDING PROTEIN"/>
    <property type="match status" value="1"/>
</dbReference>
<feature type="signal peptide" evidence="2">
    <location>
        <begin position="1"/>
        <end position="31"/>
    </location>
</feature>
<accession>A0A953N9R1</accession>
<comment type="caution">
    <text evidence="3">The sequence shown here is derived from an EMBL/GenBank/DDBJ whole genome shotgun (WGS) entry which is preliminary data.</text>
</comment>
<dbReference type="Proteomes" id="UP000739565">
    <property type="component" value="Unassembled WGS sequence"/>
</dbReference>
<dbReference type="CDD" id="cd07012">
    <property type="entry name" value="PBP2_Bug_TTT"/>
    <property type="match status" value="1"/>
</dbReference>
<feature type="chain" id="PRO_5037441272" evidence="2">
    <location>
        <begin position="32"/>
        <end position="337"/>
    </location>
</feature>
<dbReference type="InterPro" id="IPR005064">
    <property type="entry name" value="BUG"/>
</dbReference>
<evidence type="ECO:0000256" key="2">
    <source>
        <dbReference type="SAM" id="SignalP"/>
    </source>
</evidence>
<reference evidence="3" key="1">
    <citation type="submission" date="2021-07" db="EMBL/GenBank/DDBJ databases">
        <title>New genus and species of the family Alcaligenaceae.</title>
        <authorList>
            <person name="Hahn M.W."/>
        </authorList>
    </citation>
    <scope>NUCLEOTIDE SEQUENCE</scope>
    <source>
        <strain evidence="3">LF4-65</strain>
    </source>
</reference>
<dbReference type="PANTHER" id="PTHR42928:SF5">
    <property type="entry name" value="BLR1237 PROTEIN"/>
    <property type="match status" value="1"/>
</dbReference>
<evidence type="ECO:0000313" key="4">
    <source>
        <dbReference type="Proteomes" id="UP000739565"/>
    </source>
</evidence>
<gene>
    <name evidence="3" type="ORF">KZZ10_01480</name>
</gene>
<dbReference type="Gene3D" id="3.40.190.150">
    <property type="entry name" value="Bordetella uptake gene, domain 1"/>
    <property type="match status" value="1"/>
</dbReference>
<dbReference type="InterPro" id="IPR042100">
    <property type="entry name" value="Bug_dom1"/>
</dbReference>
<dbReference type="SUPFAM" id="SSF53850">
    <property type="entry name" value="Periplasmic binding protein-like II"/>
    <property type="match status" value="1"/>
</dbReference>
<dbReference type="EMBL" id="JAHXRI010000001">
    <property type="protein sequence ID" value="MBZ1349306.1"/>
    <property type="molecule type" value="Genomic_DNA"/>
</dbReference>
<dbReference type="PIRSF" id="PIRSF017082">
    <property type="entry name" value="YflP"/>
    <property type="match status" value="1"/>
</dbReference>
<proteinExistence type="inferred from homology"/>
<dbReference type="Gene3D" id="3.40.190.10">
    <property type="entry name" value="Periplasmic binding protein-like II"/>
    <property type="match status" value="1"/>
</dbReference>
<name>A0A953N9R1_9BURK</name>
<dbReference type="RefSeq" id="WP_259659713.1">
    <property type="nucleotide sequence ID" value="NZ_JAHXRI010000001.1"/>
</dbReference>